<keyword evidence="10" id="KW-1185">Reference proteome</keyword>
<feature type="transmembrane region" description="Helical" evidence="7">
    <location>
        <begin position="515"/>
        <end position="534"/>
    </location>
</feature>
<evidence type="ECO:0000256" key="7">
    <source>
        <dbReference type="SAM" id="Phobius"/>
    </source>
</evidence>
<dbReference type="PROSITE" id="PS50850">
    <property type="entry name" value="MFS"/>
    <property type="match status" value="1"/>
</dbReference>
<feature type="transmembrane region" description="Helical" evidence="7">
    <location>
        <begin position="792"/>
        <end position="812"/>
    </location>
</feature>
<dbReference type="SUPFAM" id="SSF103473">
    <property type="entry name" value="MFS general substrate transporter"/>
    <property type="match status" value="1"/>
</dbReference>
<feature type="transmembrane region" description="Helical" evidence="7">
    <location>
        <begin position="447"/>
        <end position="469"/>
    </location>
</feature>
<dbReference type="InterPro" id="IPR044740">
    <property type="entry name" value="SLC37A1_2"/>
</dbReference>
<name>A0A3Q1BRA2_AMPOC</name>
<dbReference type="GO" id="GO:0035435">
    <property type="term" value="P:phosphate ion transmembrane transport"/>
    <property type="evidence" value="ECO:0007669"/>
    <property type="project" value="TreeGrafter"/>
</dbReference>
<evidence type="ECO:0000256" key="5">
    <source>
        <dbReference type="SAM" id="Coils"/>
    </source>
</evidence>
<evidence type="ECO:0000256" key="6">
    <source>
        <dbReference type="SAM" id="MobiDB-lite"/>
    </source>
</evidence>
<dbReference type="GO" id="GO:0061513">
    <property type="term" value="F:glucose 6-phosphate:phosphate antiporter activity"/>
    <property type="evidence" value="ECO:0007669"/>
    <property type="project" value="InterPro"/>
</dbReference>
<feature type="transmembrane region" description="Helical" evidence="7">
    <location>
        <begin position="540"/>
        <end position="561"/>
    </location>
</feature>
<dbReference type="Proteomes" id="UP001501940">
    <property type="component" value="Chromosome 14"/>
</dbReference>
<feature type="transmembrane region" description="Helical" evidence="7">
    <location>
        <begin position="416"/>
        <end position="435"/>
    </location>
</feature>
<accession>A0A3Q1BRA2</accession>
<dbReference type="STRING" id="80972.ENSAOCP00000017142"/>
<proteinExistence type="predicted"/>
<reference evidence="9" key="2">
    <citation type="submission" date="2025-08" db="UniProtKB">
        <authorList>
            <consortium name="Ensembl"/>
        </authorList>
    </citation>
    <scope>IDENTIFICATION</scope>
</reference>
<dbReference type="GO" id="GO:0005789">
    <property type="term" value="C:endoplasmic reticulum membrane"/>
    <property type="evidence" value="ECO:0007669"/>
    <property type="project" value="TreeGrafter"/>
</dbReference>
<dbReference type="PANTHER" id="PTHR43184:SF9">
    <property type="entry name" value="GLUCOSE-6-PHOSPHATE EXCHANGER SLC37A2"/>
    <property type="match status" value="1"/>
</dbReference>
<evidence type="ECO:0000256" key="1">
    <source>
        <dbReference type="ARBA" id="ARBA00004127"/>
    </source>
</evidence>
<dbReference type="Gene3D" id="1.20.1250.20">
    <property type="entry name" value="MFS general substrate transporter like domains"/>
    <property type="match status" value="2"/>
</dbReference>
<feature type="transmembrane region" description="Helical" evidence="7">
    <location>
        <begin position="758"/>
        <end position="780"/>
    </location>
</feature>
<protein>
    <recommendedName>
        <fullName evidence="8">Major facilitator superfamily (MFS) profile domain-containing protein</fullName>
    </recommendedName>
</protein>
<feature type="region of interest" description="Disordered" evidence="6">
    <location>
        <begin position="1"/>
        <end position="30"/>
    </location>
</feature>
<feature type="compositionally biased region" description="Basic residues" evidence="6">
    <location>
        <begin position="284"/>
        <end position="295"/>
    </location>
</feature>
<evidence type="ECO:0000256" key="4">
    <source>
        <dbReference type="ARBA" id="ARBA00023136"/>
    </source>
</evidence>
<feature type="coiled-coil region" evidence="5">
    <location>
        <begin position="308"/>
        <end position="356"/>
    </location>
</feature>
<dbReference type="InterPro" id="IPR036259">
    <property type="entry name" value="MFS_trans_sf"/>
</dbReference>
<evidence type="ECO:0000259" key="8">
    <source>
        <dbReference type="PROSITE" id="PS50850"/>
    </source>
</evidence>
<dbReference type="CDD" id="cd17344">
    <property type="entry name" value="MFS_SLC37A1_2"/>
    <property type="match status" value="1"/>
</dbReference>
<reference evidence="9" key="3">
    <citation type="submission" date="2025-09" db="UniProtKB">
        <authorList>
            <consortium name="Ensembl"/>
        </authorList>
    </citation>
    <scope>IDENTIFICATION</scope>
</reference>
<feature type="domain" description="Major facilitator superfamily (MFS) profile" evidence="8">
    <location>
        <begin position="360"/>
        <end position="815"/>
    </location>
</feature>
<dbReference type="PANTHER" id="PTHR43184">
    <property type="entry name" value="MAJOR FACILITATOR SUPERFAMILY TRANSPORTER 16, ISOFORM B"/>
    <property type="match status" value="1"/>
</dbReference>
<organism evidence="9 10">
    <name type="scientific">Amphiprion ocellaris</name>
    <name type="common">Clown anemonefish</name>
    <dbReference type="NCBI Taxonomy" id="80972"/>
    <lineage>
        <taxon>Eukaryota</taxon>
        <taxon>Metazoa</taxon>
        <taxon>Chordata</taxon>
        <taxon>Craniata</taxon>
        <taxon>Vertebrata</taxon>
        <taxon>Euteleostomi</taxon>
        <taxon>Actinopterygii</taxon>
        <taxon>Neopterygii</taxon>
        <taxon>Teleostei</taxon>
        <taxon>Neoteleostei</taxon>
        <taxon>Acanthomorphata</taxon>
        <taxon>Ovalentaria</taxon>
        <taxon>Pomacentridae</taxon>
        <taxon>Amphiprion</taxon>
    </lineage>
</organism>
<keyword evidence="3 7" id="KW-1133">Transmembrane helix</keyword>
<feature type="transmembrane region" description="Helical" evidence="7">
    <location>
        <begin position="627"/>
        <end position="648"/>
    </location>
</feature>
<feature type="transmembrane region" description="Helical" evidence="7">
    <location>
        <begin position="721"/>
        <end position="746"/>
    </location>
</feature>
<dbReference type="Pfam" id="PF07690">
    <property type="entry name" value="MFS_1"/>
    <property type="match status" value="1"/>
</dbReference>
<keyword evidence="2 7" id="KW-0812">Transmembrane</keyword>
<dbReference type="InterPro" id="IPR011701">
    <property type="entry name" value="MFS"/>
</dbReference>
<evidence type="ECO:0000313" key="10">
    <source>
        <dbReference type="Proteomes" id="UP001501940"/>
    </source>
</evidence>
<feature type="region of interest" description="Disordered" evidence="6">
    <location>
        <begin position="276"/>
        <end position="296"/>
    </location>
</feature>
<keyword evidence="5" id="KW-0175">Coiled coil</keyword>
<sequence length="831" mass="92603">MSAGRVVASKTGRMKTSVGRPQEHRASNKVLAERNPAVVAVGAWVEGGQDFLEHPTTLALVTEELQAEKRRENEESLRRFQDEVRHRVAQRAQVFKKRQQPLTDPVVTPDSSSPQQHYQVWTHPVSAGEKLRSARAAAQNRVMERSSQEPSGGMRQVRLRLAACRMIPHEETTSELPGGRWNVSPTRHKAESHEEGLEEGEGDDPLFSSQHECPLVQQKVIGHASWSPDRFHPDPVFKSNLGGVPRVLWPLNNQEEVRRQHQSQFLKHRRLVMSNEREQVKENKQHRKHLKRTARIKAEKEQIRLEEERRLERDRQLAEARQKLQERELLILERLKLEEEERAVELQRRKKQEKGKVAARFIEALRAQMKERLSQAKLDLPPLCCCASSFWDSHPDTCANNCVFHNNPKDQDNYQTLFGVLDNSFLVAYAIGMFFSGIFGERLPLRYYLSFGMLMSGLFTCLFGLGFYWNIHSLGYYAFIQVMNGLMQTTGWPAVVACVGNWFGKGKRGFIMGVWNSHTSVGNILGSLIAGVFVSSAWGMSFIVPGLIIASTGILCFFFLVEKPEDVNCSPPQHHNDQENGETEPLLHSSSNADRTINGAISTEPQEIVEEHTEAISFCAALSIPGVVEFSLCLLFAKLVSYTFLYWLPLYISNVAHFDPKQAGDMSTLFDVGGILGGVMAGLVSDYTGGRATTCCVMLVAAAPMLFLYNSIGQRSLGTTIGMLLVCGGLVNGPYALITTAVSADLGTHESLRGNSRALSTVTAIIDGTGSIGAALGPLLAGLISPTGWNNVFYMLITADILACLFLSRLVYKEALGWCGRVPRVRGFKEI</sequence>
<comment type="subcellular location">
    <subcellularLocation>
        <location evidence="1">Endomembrane system</location>
        <topology evidence="1">Multi-pass membrane protein</topology>
    </subcellularLocation>
</comment>
<feature type="region of interest" description="Disordered" evidence="6">
    <location>
        <begin position="98"/>
        <end position="117"/>
    </location>
</feature>
<reference evidence="9 10" key="1">
    <citation type="submission" date="2022-01" db="EMBL/GenBank/DDBJ databases">
        <title>A chromosome-scale genome assembly of the false clownfish, Amphiprion ocellaris.</title>
        <authorList>
            <person name="Ryu T."/>
        </authorList>
    </citation>
    <scope>NUCLEOTIDE SEQUENCE [LARGE SCALE GENOMIC DNA]</scope>
</reference>
<dbReference type="AlphaFoldDB" id="A0A3Q1BRA2"/>
<feature type="transmembrane region" description="Helical" evidence="7">
    <location>
        <begin position="692"/>
        <end position="709"/>
    </location>
</feature>
<feature type="region of interest" description="Disordered" evidence="6">
    <location>
        <begin position="172"/>
        <end position="204"/>
    </location>
</feature>
<keyword evidence="4 7" id="KW-0472">Membrane</keyword>
<dbReference type="GeneTree" id="ENSGT00940000158657"/>
<dbReference type="OMA" id="RCRRLFM"/>
<dbReference type="FunFam" id="1.20.1250.20:FF:000050">
    <property type="entry name" value="glucose-6-phosphate exchanger SLC37A2 isoform X1"/>
    <property type="match status" value="1"/>
</dbReference>
<feature type="region of interest" description="Disordered" evidence="6">
    <location>
        <begin position="570"/>
        <end position="592"/>
    </location>
</feature>
<evidence type="ECO:0000256" key="3">
    <source>
        <dbReference type="ARBA" id="ARBA00022989"/>
    </source>
</evidence>
<evidence type="ECO:0000313" key="9">
    <source>
        <dbReference type="Ensembl" id="ENSAOCP00000017142.2"/>
    </source>
</evidence>
<feature type="transmembrane region" description="Helical" evidence="7">
    <location>
        <begin position="475"/>
        <end position="503"/>
    </location>
</feature>
<evidence type="ECO:0000256" key="2">
    <source>
        <dbReference type="ARBA" id="ARBA00022692"/>
    </source>
</evidence>
<dbReference type="InterPro" id="IPR020846">
    <property type="entry name" value="MFS_dom"/>
</dbReference>
<dbReference type="Ensembl" id="ENSAOCT00000026345.2">
    <property type="protein sequence ID" value="ENSAOCP00000017142.2"/>
    <property type="gene ID" value="ENSAOCG00000022157.2"/>
</dbReference>